<evidence type="ECO:0000313" key="10">
    <source>
        <dbReference type="EMBL" id="KZT00538.1"/>
    </source>
</evidence>
<dbReference type="RefSeq" id="XP_040758278.1">
    <property type="nucleotide sequence ID" value="XM_040911015.1"/>
</dbReference>
<reference evidence="10 11" key="1">
    <citation type="journal article" date="2016" name="Mol. Biol. Evol.">
        <title>Comparative Genomics of Early-Diverging Mushroom-Forming Fungi Provides Insights into the Origins of Lignocellulose Decay Capabilities.</title>
        <authorList>
            <person name="Nagy L.G."/>
            <person name="Riley R."/>
            <person name="Tritt A."/>
            <person name="Adam C."/>
            <person name="Daum C."/>
            <person name="Floudas D."/>
            <person name="Sun H."/>
            <person name="Yadav J.S."/>
            <person name="Pangilinan J."/>
            <person name="Larsson K.H."/>
            <person name="Matsuura K."/>
            <person name="Barry K."/>
            <person name="Labutti K."/>
            <person name="Kuo R."/>
            <person name="Ohm R.A."/>
            <person name="Bhattacharya S.S."/>
            <person name="Shirouzu T."/>
            <person name="Yoshinaga Y."/>
            <person name="Martin F.M."/>
            <person name="Grigoriev I.V."/>
            <person name="Hibbett D.S."/>
        </authorList>
    </citation>
    <scope>NUCLEOTIDE SEQUENCE [LARGE SCALE GENOMIC DNA]</scope>
    <source>
        <strain evidence="10 11">93-53</strain>
    </source>
</reference>
<dbReference type="STRING" id="1314785.A0A165B988"/>
<dbReference type="Pfam" id="PF00067">
    <property type="entry name" value="p450"/>
    <property type="match status" value="2"/>
</dbReference>
<dbReference type="OrthoDB" id="1470350at2759"/>
<dbReference type="InterPro" id="IPR050121">
    <property type="entry name" value="Cytochrome_P450_monoxygenase"/>
</dbReference>
<keyword evidence="9" id="KW-0812">Transmembrane</keyword>
<evidence type="ECO:0000256" key="7">
    <source>
        <dbReference type="ARBA" id="ARBA00023004"/>
    </source>
</evidence>
<dbReference type="InParanoid" id="A0A165B988"/>
<dbReference type="PANTHER" id="PTHR24305:SF166">
    <property type="entry name" value="CYTOCHROME P450 12A4, MITOCHONDRIAL-RELATED"/>
    <property type="match status" value="1"/>
</dbReference>
<name>A0A165B988_9APHY</name>
<keyword evidence="8" id="KW-0503">Monooxygenase</keyword>
<organism evidence="10 11">
    <name type="scientific">Laetiporus sulphureus 93-53</name>
    <dbReference type="NCBI Taxonomy" id="1314785"/>
    <lineage>
        <taxon>Eukaryota</taxon>
        <taxon>Fungi</taxon>
        <taxon>Dikarya</taxon>
        <taxon>Basidiomycota</taxon>
        <taxon>Agaricomycotina</taxon>
        <taxon>Agaricomycetes</taxon>
        <taxon>Polyporales</taxon>
        <taxon>Laetiporus</taxon>
    </lineage>
</organism>
<keyword evidence="6" id="KW-0560">Oxidoreductase</keyword>
<keyword evidence="4" id="KW-0349">Heme</keyword>
<dbReference type="GO" id="GO:0005506">
    <property type="term" value="F:iron ion binding"/>
    <property type="evidence" value="ECO:0007669"/>
    <property type="project" value="InterPro"/>
</dbReference>
<evidence type="ECO:0000313" key="11">
    <source>
        <dbReference type="Proteomes" id="UP000076871"/>
    </source>
</evidence>
<dbReference type="Gene3D" id="1.10.630.10">
    <property type="entry name" value="Cytochrome P450"/>
    <property type="match status" value="1"/>
</dbReference>
<comment type="similarity">
    <text evidence="3">Belongs to the cytochrome P450 family.</text>
</comment>
<dbReference type="Proteomes" id="UP000076871">
    <property type="component" value="Unassembled WGS sequence"/>
</dbReference>
<dbReference type="GeneID" id="63828044"/>
<gene>
    <name evidence="10" type="ORF">LAESUDRAFT_739581</name>
</gene>
<dbReference type="GO" id="GO:0016705">
    <property type="term" value="F:oxidoreductase activity, acting on paired donors, with incorporation or reduction of molecular oxygen"/>
    <property type="evidence" value="ECO:0007669"/>
    <property type="project" value="InterPro"/>
</dbReference>
<dbReference type="SUPFAM" id="SSF48264">
    <property type="entry name" value="Cytochrome P450"/>
    <property type="match status" value="1"/>
</dbReference>
<keyword evidence="7" id="KW-0408">Iron</keyword>
<dbReference type="GO" id="GO:0020037">
    <property type="term" value="F:heme binding"/>
    <property type="evidence" value="ECO:0007669"/>
    <property type="project" value="InterPro"/>
</dbReference>
<comment type="pathway">
    <text evidence="2">Secondary metabolite biosynthesis.</text>
</comment>
<keyword evidence="9" id="KW-0472">Membrane</keyword>
<evidence type="ECO:0000256" key="5">
    <source>
        <dbReference type="ARBA" id="ARBA00022723"/>
    </source>
</evidence>
<keyword evidence="11" id="KW-1185">Reference proteome</keyword>
<evidence type="ECO:0000256" key="2">
    <source>
        <dbReference type="ARBA" id="ARBA00005179"/>
    </source>
</evidence>
<keyword evidence="9" id="KW-1133">Transmembrane helix</keyword>
<accession>A0A165B988</accession>
<dbReference type="PANTHER" id="PTHR24305">
    <property type="entry name" value="CYTOCHROME P450"/>
    <property type="match status" value="1"/>
</dbReference>
<dbReference type="AlphaFoldDB" id="A0A165B988"/>
<evidence type="ECO:0000256" key="1">
    <source>
        <dbReference type="ARBA" id="ARBA00001971"/>
    </source>
</evidence>
<evidence type="ECO:0000256" key="6">
    <source>
        <dbReference type="ARBA" id="ARBA00023002"/>
    </source>
</evidence>
<dbReference type="GO" id="GO:0004497">
    <property type="term" value="F:monooxygenase activity"/>
    <property type="evidence" value="ECO:0007669"/>
    <property type="project" value="UniProtKB-KW"/>
</dbReference>
<proteinExistence type="inferred from homology"/>
<protein>
    <submittedName>
        <fullName evidence="10">Cytochrome P450</fullName>
    </submittedName>
</protein>
<evidence type="ECO:0000256" key="4">
    <source>
        <dbReference type="ARBA" id="ARBA00022617"/>
    </source>
</evidence>
<sequence>MSEQYGGAVRVHALLGEEQLYVSDPCTLHHIVVKEQHIYDETDVFLMINDLIFSEGLIATHGTQHKKQRKMLNPVFSFTNMRHLLSIIQSITDQLLAVLLTELPPNGRKEINVIPWMSRTAMEYICQAGMGYTFNTLDDMRETVGTLDSISKTIYAEKKAAVDGHAMKGALEGEDLGLQMKGRDIISILLKTKLLRQMNTIIFAAFEMTTVAIACIFYILVTCPDMQVHLRSELWVVKQVQAVVSECWEDVMLPYDVLMGLPYLDTIMHETFHVYLPTLLMSCIARQVMVLLLKQPVCSASGEQISSIPLPEGTTVIVSILAMNHNKEVWGEDTSAWHPEFWLTALEDEDEVDATSGKGKIKYPGVYASMMTFLEGGRACIGSSLMAIFTEQVIVTLVPALSLELPSEADESGNVKEIYWKMNGLQVPVVRPPLGDDRMPQVPLMIRRVEEHDFLDD</sequence>
<feature type="transmembrane region" description="Helical" evidence="9">
    <location>
        <begin position="201"/>
        <end position="221"/>
    </location>
</feature>
<comment type="cofactor">
    <cofactor evidence="1">
        <name>heme</name>
        <dbReference type="ChEBI" id="CHEBI:30413"/>
    </cofactor>
</comment>
<evidence type="ECO:0000256" key="3">
    <source>
        <dbReference type="ARBA" id="ARBA00010617"/>
    </source>
</evidence>
<evidence type="ECO:0000256" key="9">
    <source>
        <dbReference type="SAM" id="Phobius"/>
    </source>
</evidence>
<dbReference type="EMBL" id="KV427683">
    <property type="protein sequence ID" value="KZT00538.1"/>
    <property type="molecule type" value="Genomic_DNA"/>
</dbReference>
<dbReference type="InterPro" id="IPR036396">
    <property type="entry name" value="Cyt_P450_sf"/>
</dbReference>
<evidence type="ECO:0000256" key="8">
    <source>
        <dbReference type="ARBA" id="ARBA00023033"/>
    </source>
</evidence>
<keyword evidence="5" id="KW-0479">Metal-binding</keyword>
<dbReference type="InterPro" id="IPR001128">
    <property type="entry name" value="Cyt_P450"/>
</dbReference>